<dbReference type="InterPro" id="IPR001646">
    <property type="entry name" value="5peptide_repeat"/>
</dbReference>
<protein>
    <submittedName>
        <fullName evidence="1">Uncharacterized protein YjbI with pentapeptide repeats</fullName>
    </submittedName>
</protein>
<dbReference type="SUPFAM" id="SSF141571">
    <property type="entry name" value="Pentapeptide repeat-like"/>
    <property type="match status" value="1"/>
</dbReference>
<organism evidence="1 2">
    <name type="scientific">Saccharothrix violaceirubra</name>
    <dbReference type="NCBI Taxonomy" id="413306"/>
    <lineage>
        <taxon>Bacteria</taxon>
        <taxon>Bacillati</taxon>
        <taxon>Actinomycetota</taxon>
        <taxon>Actinomycetes</taxon>
        <taxon>Pseudonocardiales</taxon>
        <taxon>Pseudonocardiaceae</taxon>
        <taxon>Saccharothrix</taxon>
    </lineage>
</organism>
<dbReference type="Pfam" id="PF00805">
    <property type="entry name" value="Pentapeptide"/>
    <property type="match status" value="1"/>
</dbReference>
<sequence length="218" mass="23417">MDFETVAGKTVQRANIDPDDLTEVDAAFRGEFDFDSVHIEKGAQVDTSGEGAIVRSLVGPVDLSGSRLAPVDLSDVRFAGAVLANTELTDTTARRVEFTRCQGIGLRVVFTMAADLIAEDCRFDFASMRFDKIKNAAVFRRCSFREATFGGDLSNIVFDDCDLVDVEFAAIRAVGCDFTSSRLVGGNGLSTLRGARIDPVQAGTLGVQFAREAGLTVD</sequence>
<dbReference type="AlphaFoldDB" id="A0A7W7T424"/>
<gene>
    <name evidence="1" type="ORF">F4559_003553</name>
</gene>
<reference evidence="1 2" key="1">
    <citation type="submission" date="2020-08" db="EMBL/GenBank/DDBJ databases">
        <title>Sequencing the genomes of 1000 actinobacteria strains.</title>
        <authorList>
            <person name="Klenk H.-P."/>
        </authorList>
    </citation>
    <scope>NUCLEOTIDE SEQUENCE [LARGE SCALE GENOMIC DNA]</scope>
    <source>
        <strain evidence="1 2">DSM 45084</strain>
    </source>
</reference>
<evidence type="ECO:0000313" key="2">
    <source>
        <dbReference type="Proteomes" id="UP000542674"/>
    </source>
</evidence>
<name>A0A7W7T424_9PSEU</name>
<evidence type="ECO:0000313" key="1">
    <source>
        <dbReference type="EMBL" id="MBB4966194.1"/>
    </source>
</evidence>
<proteinExistence type="predicted"/>
<dbReference type="Proteomes" id="UP000542674">
    <property type="component" value="Unassembled WGS sequence"/>
</dbReference>
<dbReference type="Gene3D" id="2.160.20.80">
    <property type="entry name" value="E3 ubiquitin-protein ligase SopA"/>
    <property type="match status" value="1"/>
</dbReference>
<comment type="caution">
    <text evidence="1">The sequence shown here is derived from an EMBL/GenBank/DDBJ whole genome shotgun (WGS) entry which is preliminary data.</text>
</comment>
<dbReference type="EMBL" id="JACHJS010000001">
    <property type="protein sequence ID" value="MBB4966194.1"/>
    <property type="molecule type" value="Genomic_DNA"/>
</dbReference>
<keyword evidence="2" id="KW-1185">Reference proteome</keyword>
<accession>A0A7W7T424</accession>
<dbReference type="RefSeq" id="WP_184670051.1">
    <property type="nucleotide sequence ID" value="NZ_BAABAI010000005.1"/>
</dbReference>